<dbReference type="GO" id="GO:0016491">
    <property type="term" value="F:oxidoreductase activity"/>
    <property type="evidence" value="ECO:0007669"/>
    <property type="project" value="UniProtKB-KW"/>
</dbReference>
<keyword evidence="1" id="KW-0285">Flavoprotein</keyword>
<dbReference type="OrthoDB" id="2915840at2759"/>
<evidence type="ECO:0000256" key="3">
    <source>
        <dbReference type="ARBA" id="ARBA00023002"/>
    </source>
</evidence>
<keyword evidence="3" id="KW-0560">Oxidoreductase</keyword>
<evidence type="ECO:0000313" key="5">
    <source>
        <dbReference type="Proteomes" id="UP000696280"/>
    </source>
</evidence>
<organism evidence="4 5">
    <name type="scientific">Hymenoscyphus fraxineus</name>
    <dbReference type="NCBI Taxonomy" id="746836"/>
    <lineage>
        <taxon>Eukaryota</taxon>
        <taxon>Fungi</taxon>
        <taxon>Dikarya</taxon>
        <taxon>Ascomycota</taxon>
        <taxon>Pezizomycotina</taxon>
        <taxon>Leotiomycetes</taxon>
        <taxon>Helotiales</taxon>
        <taxon>Helotiaceae</taxon>
        <taxon>Hymenoscyphus</taxon>
    </lineage>
</organism>
<evidence type="ECO:0008006" key="6">
    <source>
        <dbReference type="Google" id="ProtNLM"/>
    </source>
</evidence>
<keyword evidence="5" id="KW-1185">Reference proteome</keyword>
<dbReference type="SUPFAM" id="SSF51905">
    <property type="entry name" value="FAD/NAD(P)-binding domain"/>
    <property type="match status" value="2"/>
</dbReference>
<evidence type="ECO:0000256" key="2">
    <source>
        <dbReference type="ARBA" id="ARBA00022827"/>
    </source>
</evidence>
<keyword evidence="2" id="KW-0274">FAD</keyword>
<dbReference type="InterPro" id="IPR036291">
    <property type="entry name" value="NAD(P)-bd_dom_sf"/>
</dbReference>
<name>A0A9N9KTV9_9HELO</name>
<dbReference type="Gene3D" id="3.50.50.60">
    <property type="entry name" value="FAD/NAD(P)-binding domain"/>
    <property type="match status" value="2"/>
</dbReference>
<dbReference type="Proteomes" id="UP000696280">
    <property type="component" value="Unassembled WGS sequence"/>
</dbReference>
<sequence>MNLQSNKNYEVVIIGAGISGIIAAQRYLEAHPKCRLTILEKDLCVGGVFGKRRIYPGFWTQWSFGHAEFSDMAMERPPEEDIKHGCFKAKYTTEYLEKYVDEKLHNGSSLRDRIQFGMRVTLIEYDEGMWKLCCTDANNSPVTLLATKLMVANGQNSLPNMPNLPGKDDFGGVVMHSEDFGASNVLSLSQNQNIAVIGAGKSSADMIYEAVKAGKAVTWIIRKEGCGAGFFAPIDLKTPYESGGHAALTRIMAQLQPSLLNKEKCLSGFINRTSLGMAITKGVFSKLDSEIKEHANYTGRGNTKGFEGLEYDTGIFWQNGTGGALHHKDFFDLIAEKVTVYRGTVKKLGHRMVHLDDGSQFPCDVVLCGTGWKVATEFFKPDLLLKLGLPYHKENEPKEVTEKWEGLALEADKKVLTRFPLLADPPPHFHKDLKTTPYRLFRCIAPINIDSIVFLNHLSAGSKLFAAEAQAMWAVAYFDKNVSIPSIEDREKDVATWNAWCRRRYLSNGEGGNFAAFDSVPYVDTLLEDVGATAHFKGSWWKDMFVPYRPSDLGQAWKEYLKKSGSRG</sequence>
<dbReference type="InterPro" id="IPR050346">
    <property type="entry name" value="FMO-like"/>
</dbReference>
<comment type="caution">
    <text evidence="4">The sequence shown here is derived from an EMBL/GenBank/DDBJ whole genome shotgun (WGS) entry which is preliminary data.</text>
</comment>
<dbReference type="EMBL" id="CAJVRL010000050">
    <property type="protein sequence ID" value="CAG8953379.1"/>
    <property type="molecule type" value="Genomic_DNA"/>
</dbReference>
<dbReference type="InterPro" id="IPR036188">
    <property type="entry name" value="FAD/NAD-bd_sf"/>
</dbReference>
<accession>A0A9N9KTV9</accession>
<dbReference type="Pfam" id="PF13738">
    <property type="entry name" value="Pyr_redox_3"/>
    <property type="match status" value="1"/>
</dbReference>
<dbReference type="AlphaFoldDB" id="A0A9N9KTV9"/>
<dbReference type="SUPFAM" id="SSF51735">
    <property type="entry name" value="NAD(P)-binding Rossmann-fold domains"/>
    <property type="match status" value="1"/>
</dbReference>
<reference evidence="4" key="1">
    <citation type="submission" date="2021-07" db="EMBL/GenBank/DDBJ databases">
        <authorList>
            <person name="Durling M."/>
        </authorList>
    </citation>
    <scope>NUCLEOTIDE SEQUENCE</scope>
</reference>
<dbReference type="PANTHER" id="PTHR23023">
    <property type="entry name" value="DIMETHYLANILINE MONOOXYGENASE"/>
    <property type="match status" value="1"/>
</dbReference>
<evidence type="ECO:0000313" key="4">
    <source>
        <dbReference type="EMBL" id="CAG8953379.1"/>
    </source>
</evidence>
<evidence type="ECO:0000256" key="1">
    <source>
        <dbReference type="ARBA" id="ARBA00022630"/>
    </source>
</evidence>
<protein>
    <recommendedName>
        <fullName evidence="6">FAD/NAD(P)-binding domain-containing protein</fullName>
    </recommendedName>
</protein>
<proteinExistence type="predicted"/>
<gene>
    <name evidence="4" type="ORF">HYFRA_00010126</name>
</gene>